<dbReference type="Proteomes" id="UP000310066">
    <property type="component" value="Unassembled WGS sequence"/>
</dbReference>
<evidence type="ECO:0000256" key="1">
    <source>
        <dbReference type="ARBA" id="ARBA00006484"/>
    </source>
</evidence>
<dbReference type="GO" id="GO:0016491">
    <property type="term" value="F:oxidoreductase activity"/>
    <property type="evidence" value="ECO:0007669"/>
    <property type="project" value="UniProtKB-KW"/>
</dbReference>
<dbReference type="EMBL" id="NAJP01000010">
    <property type="protein sequence ID" value="TKA45940.1"/>
    <property type="molecule type" value="Genomic_DNA"/>
</dbReference>
<dbReference type="Pfam" id="PF00106">
    <property type="entry name" value="adh_short"/>
    <property type="match status" value="1"/>
</dbReference>
<dbReference type="InterPro" id="IPR002347">
    <property type="entry name" value="SDR_fam"/>
</dbReference>
<proteinExistence type="inferred from homology"/>
<dbReference type="PANTHER" id="PTHR24320:SF236">
    <property type="entry name" value="SHORT-CHAIN DEHYDROGENASE-RELATED"/>
    <property type="match status" value="1"/>
</dbReference>
<dbReference type="Gene3D" id="3.40.50.720">
    <property type="entry name" value="NAD(P)-binding Rossmann-like Domain"/>
    <property type="match status" value="1"/>
</dbReference>
<evidence type="ECO:0000313" key="5">
    <source>
        <dbReference type="Proteomes" id="UP000310066"/>
    </source>
</evidence>
<evidence type="ECO:0000313" key="4">
    <source>
        <dbReference type="EMBL" id="TKA45940.1"/>
    </source>
</evidence>
<reference evidence="4 5" key="1">
    <citation type="submission" date="2017-03" db="EMBL/GenBank/DDBJ databases">
        <title>Genomes of endolithic fungi from Antarctica.</title>
        <authorList>
            <person name="Coleine C."/>
            <person name="Masonjones S."/>
            <person name="Stajich J.E."/>
        </authorList>
    </citation>
    <scope>NUCLEOTIDE SEQUENCE [LARGE SCALE GENOMIC DNA]</scope>
    <source>
        <strain evidence="4 5">CCFEE 5311</strain>
    </source>
</reference>
<evidence type="ECO:0008006" key="6">
    <source>
        <dbReference type="Google" id="ProtNLM"/>
    </source>
</evidence>
<dbReference type="PRINTS" id="PR00081">
    <property type="entry name" value="GDHRDH"/>
</dbReference>
<gene>
    <name evidence="4" type="ORF">B0A54_03625</name>
</gene>
<accession>A0A4U0VAJ4</accession>
<evidence type="ECO:0000256" key="2">
    <source>
        <dbReference type="ARBA" id="ARBA00022857"/>
    </source>
</evidence>
<dbReference type="SUPFAM" id="SSF51735">
    <property type="entry name" value="NAD(P)-binding Rossmann-fold domains"/>
    <property type="match status" value="1"/>
</dbReference>
<dbReference type="OrthoDB" id="191139at2759"/>
<protein>
    <recommendedName>
        <fullName evidence="6">NAD(P)-binding protein</fullName>
    </recommendedName>
</protein>
<organism evidence="4 5">
    <name type="scientific">Friedmanniomyces endolithicus</name>
    <dbReference type="NCBI Taxonomy" id="329885"/>
    <lineage>
        <taxon>Eukaryota</taxon>
        <taxon>Fungi</taxon>
        <taxon>Dikarya</taxon>
        <taxon>Ascomycota</taxon>
        <taxon>Pezizomycotina</taxon>
        <taxon>Dothideomycetes</taxon>
        <taxon>Dothideomycetidae</taxon>
        <taxon>Mycosphaerellales</taxon>
        <taxon>Teratosphaeriaceae</taxon>
        <taxon>Friedmanniomyces</taxon>
    </lineage>
</organism>
<dbReference type="PANTHER" id="PTHR24320">
    <property type="entry name" value="RETINOL DEHYDROGENASE"/>
    <property type="match status" value="1"/>
</dbReference>
<comment type="similarity">
    <text evidence="1">Belongs to the short-chain dehydrogenases/reductases (SDR) family.</text>
</comment>
<dbReference type="STRING" id="329885.A0A4U0VAJ4"/>
<name>A0A4U0VAJ4_9PEZI</name>
<sequence>MSFNFAMDAFMQCFFIGTPPLTEKDLPDQTGRVLIVTGGYAGCGKALSSILYSKNGTVYLAGRSPSKAQAAIAEIKAQHPTSDGRLEFLHLDLADLPTIKASAQDFLSREQRLDVMTNNAGVMTPPKGSVTPQNHELQMGTNCLGPFLFTQLLTPLLQKTAASQPPGSVRVTWAASLATAFSPKGGVTLDPSTGGPKVFGDRHTDYAQSKACNALLAREYQTRLGNSSQIVSNAWNPGNLVSELQRHQTFVERVITKALIYPTVFGAYTELFAGWSVEAGREENRGRYVGPWGRFVVLRGDIEGNVEGGGRFWEWCEGETRQYM</sequence>
<comment type="caution">
    <text evidence="4">The sequence shown here is derived from an EMBL/GenBank/DDBJ whole genome shotgun (WGS) entry which is preliminary data.</text>
</comment>
<dbReference type="AlphaFoldDB" id="A0A4U0VAJ4"/>
<evidence type="ECO:0000256" key="3">
    <source>
        <dbReference type="ARBA" id="ARBA00023002"/>
    </source>
</evidence>
<keyword evidence="2" id="KW-0521">NADP</keyword>
<keyword evidence="3" id="KW-0560">Oxidoreductase</keyword>
<dbReference type="InterPro" id="IPR036291">
    <property type="entry name" value="NAD(P)-bd_dom_sf"/>
</dbReference>